<dbReference type="KEGG" id="cbr:CBG_17886"/>
<sequence>MANRGANGCPPIGLNVNFERNKYRLVFFEKKIFKAKTTIFRQTMPNAFRPPNTPDHRNKRFQDNSSPTQSFVSTATTYEQPWSSPQFKPPQEPRFRRTNSMAVKKKEEVEQQRPKINFMELGKKITNKFKKNQKNDKKAAGGSADNRDSRLSAPIIKLGEGSTSSASSLPATTSSPTKIIKPTTSVKMQPEDRMKMFQKMGREQAMKVSNVQRMQRERQRDFSLVPGPGKACLLGSNQSIDSVFVCNNSPDSRRSTSLSMTDDDVEPVFRNAMTNKKVTSAQFNKLSNENSSGPSFTSTPRLVGSTGLQADSPTISHVRSASEASYCMMTSSEHPTMYYSADTLNNSQHIRHFMPPRSDVSLASTASTPTAPDPTPPLKKVKQEIEESSNPTPPPTADSTLWMVSKDIRENQLQLERAVPRMESMRNRAIAIDQQRVVLLNEKGDKPSDEDVLFTSKNSKNLQLRRLWSLDRELLHVNNEMSMASMAIQNANNVLPYLEMRRNELLAGSPPPPPLQAGSFV</sequence>
<feature type="compositionally biased region" description="Basic and acidic residues" evidence="1">
    <location>
        <begin position="133"/>
        <end position="150"/>
    </location>
</feature>
<dbReference type="InParanoid" id="E3CU67"/>
<dbReference type="AlphaFoldDB" id="E3CU67"/>
<dbReference type="WormBase" id="CBG17886">
    <property type="protein sequence ID" value="CBP45526"/>
    <property type="gene ID" value="WBGene00037398"/>
</dbReference>
<feature type="region of interest" description="Disordered" evidence="1">
    <location>
        <begin position="359"/>
        <end position="399"/>
    </location>
</feature>
<dbReference type="OMA" id="FQKMGRE"/>
<name>E3CU67_CAEBR</name>
<reference evidence="2 3" key="2">
    <citation type="journal article" date="2011" name="PLoS Genet.">
        <title>Caenorhabditis briggsae recombinant inbred line genotypes reveal inter-strain incompatibility and the evolution of recombination.</title>
        <authorList>
            <person name="Ross J.A."/>
            <person name="Koboldt D.C."/>
            <person name="Staisch J.E."/>
            <person name="Chamberlin H.M."/>
            <person name="Gupta B.P."/>
            <person name="Miller R.D."/>
            <person name="Baird S.E."/>
            <person name="Haag E.S."/>
        </authorList>
    </citation>
    <scope>NUCLEOTIDE SEQUENCE [LARGE SCALE GENOMIC DNA]</scope>
    <source>
        <strain evidence="2 3">AF16</strain>
    </source>
</reference>
<proteinExistence type="predicted"/>
<dbReference type="GeneID" id="8589695"/>
<feature type="compositionally biased region" description="Polar residues" evidence="1">
    <location>
        <begin position="63"/>
        <end position="86"/>
    </location>
</feature>
<dbReference type="FunCoup" id="E3CU67">
    <property type="interactions" value="144"/>
</dbReference>
<evidence type="ECO:0000313" key="4">
    <source>
        <dbReference type="WormBase" id="CBG17886"/>
    </source>
</evidence>
<keyword evidence="3" id="KW-1185">Reference proteome</keyword>
<protein>
    <submittedName>
        <fullName evidence="2">Protein CBG17886</fullName>
    </submittedName>
</protein>
<feature type="compositionally biased region" description="Low complexity" evidence="1">
    <location>
        <begin position="361"/>
        <end position="370"/>
    </location>
</feature>
<evidence type="ECO:0000256" key="1">
    <source>
        <dbReference type="SAM" id="MobiDB-lite"/>
    </source>
</evidence>
<dbReference type="EMBL" id="HE601413">
    <property type="protein sequence ID" value="CBX32960.1"/>
    <property type="molecule type" value="Genomic_DNA"/>
</dbReference>
<feature type="compositionally biased region" description="Low complexity" evidence="1">
    <location>
        <begin position="162"/>
        <end position="177"/>
    </location>
</feature>
<feature type="region of interest" description="Disordered" evidence="1">
    <location>
        <begin position="285"/>
        <end position="311"/>
    </location>
</feature>
<dbReference type="RefSeq" id="XP_045100761.1">
    <property type="nucleotide sequence ID" value="XM_045237078.1"/>
</dbReference>
<evidence type="ECO:0000313" key="3">
    <source>
        <dbReference type="Proteomes" id="UP000008549"/>
    </source>
</evidence>
<reference evidence="2 3" key="1">
    <citation type="journal article" date="2003" name="PLoS Biol.">
        <title>The genome sequence of Caenorhabditis briggsae: a platform for comparative genomics.</title>
        <authorList>
            <person name="Stein L.D."/>
            <person name="Bao Z."/>
            <person name="Blasiar D."/>
            <person name="Blumenthal T."/>
            <person name="Brent M.R."/>
            <person name="Chen N."/>
            <person name="Chinwalla A."/>
            <person name="Clarke L."/>
            <person name="Clee C."/>
            <person name="Coghlan A."/>
            <person name="Coulson A."/>
            <person name="D'Eustachio P."/>
            <person name="Fitch D.H."/>
            <person name="Fulton L.A."/>
            <person name="Fulton R.E."/>
            <person name="Griffiths-Jones S."/>
            <person name="Harris T.W."/>
            <person name="Hillier L.W."/>
            <person name="Kamath R."/>
            <person name="Kuwabara P.E."/>
            <person name="Mardis E.R."/>
            <person name="Marra M.A."/>
            <person name="Miner T.L."/>
            <person name="Minx P."/>
            <person name="Mullikin J.C."/>
            <person name="Plumb R.W."/>
            <person name="Rogers J."/>
            <person name="Schein J.E."/>
            <person name="Sohrmann M."/>
            <person name="Spieth J."/>
            <person name="Stajich J.E."/>
            <person name="Wei C."/>
            <person name="Willey D."/>
            <person name="Wilson R.K."/>
            <person name="Durbin R."/>
            <person name="Waterston R.H."/>
        </authorList>
    </citation>
    <scope>NUCLEOTIDE SEQUENCE [LARGE SCALE GENOMIC DNA]</scope>
    <source>
        <strain evidence="2 3">AF16</strain>
    </source>
</reference>
<dbReference type="Proteomes" id="UP000008549">
    <property type="component" value="Unassembled WGS sequence"/>
</dbReference>
<dbReference type="eggNOG" id="ENOG502TGDM">
    <property type="taxonomic scope" value="Eukaryota"/>
</dbReference>
<accession>E3CU67</accession>
<evidence type="ECO:0000313" key="2">
    <source>
        <dbReference type="EMBL" id="CBX32960.1"/>
    </source>
</evidence>
<feature type="region of interest" description="Disordered" evidence="1">
    <location>
        <begin position="128"/>
        <end position="178"/>
    </location>
</feature>
<feature type="region of interest" description="Disordered" evidence="1">
    <location>
        <begin position="44"/>
        <end position="95"/>
    </location>
</feature>
<organism evidence="2 3">
    <name type="scientific">Caenorhabditis briggsae</name>
    <dbReference type="NCBI Taxonomy" id="6238"/>
    <lineage>
        <taxon>Eukaryota</taxon>
        <taxon>Metazoa</taxon>
        <taxon>Ecdysozoa</taxon>
        <taxon>Nematoda</taxon>
        <taxon>Chromadorea</taxon>
        <taxon>Rhabditida</taxon>
        <taxon>Rhabditina</taxon>
        <taxon>Rhabditomorpha</taxon>
        <taxon>Rhabditoidea</taxon>
        <taxon>Rhabditidae</taxon>
        <taxon>Peloderinae</taxon>
        <taxon>Caenorhabditis</taxon>
    </lineage>
</organism>
<dbReference type="CTD" id="8589695"/>
<dbReference type="HOGENOM" id="CLU_522998_0_0_1"/>
<gene>
    <name evidence="2 4" type="ORF">CBG17886</name>
    <name evidence="2" type="ORF">CBG_17886</name>
</gene>